<protein>
    <submittedName>
        <fullName evidence="1">Uncharacterized protein</fullName>
    </submittedName>
</protein>
<gene>
    <name evidence="1" type="ORF">HDCHBGLK_01249</name>
</gene>
<dbReference type="HOGENOM" id="CLU_2896186_0_0_9"/>
<evidence type="ECO:0000313" key="1">
    <source>
        <dbReference type="EMBL" id="QBF73860.1"/>
    </source>
</evidence>
<reference evidence="1 2" key="1">
    <citation type="journal article" date="2019" name="Appl. Environ. Microbiol.">
        <title>Clostridium scindens ATCC 35704: integration of nutritional requirements, the complete genome sequence, and global transcriptional responses to bile acids.</title>
        <authorList>
            <person name="Devendran S."/>
            <person name="Shrestha R."/>
            <person name="Alves J.M.P."/>
            <person name="Wolf P.G."/>
            <person name="Ly L."/>
            <person name="Hernandez A.G."/>
            <person name="Mendez-Garcia C."/>
            <person name="Inboden A."/>
            <person name="Wiley J."/>
            <person name="Paul O."/>
            <person name="Allen A."/>
            <person name="Springer E."/>
            <person name="Wright C.L."/>
            <person name="Fields C.J."/>
            <person name="Daniel S.L."/>
            <person name="Ridlon J.M."/>
        </authorList>
    </citation>
    <scope>NUCLEOTIDE SEQUENCE [LARGE SCALE GENOMIC DNA]</scope>
    <source>
        <strain evidence="1 2">ATCC 35704</strain>
    </source>
</reference>
<name>B0NHQ1_CLOS5</name>
<evidence type="ECO:0000313" key="2">
    <source>
        <dbReference type="Proteomes" id="UP000289664"/>
    </source>
</evidence>
<dbReference type="AlphaFoldDB" id="B0NHQ1"/>
<dbReference type="InterPro" id="IPR011256">
    <property type="entry name" value="Reg_factor_effector_dom_sf"/>
</dbReference>
<sequence>MLLCWQLAYTLKMSYKMDYSDKSTFNWISVLRLPDFVKKEDCDWVVAAATKKKGIDCSIAEF</sequence>
<organism evidence="1 2">
    <name type="scientific">Clostridium scindens (strain ATCC 35704 / DSM 5676 / VPI 13733 / 19)</name>
    <dbReference type="NCBI Taxonomy" id="411468"/>
    <lineage>
        <taxon>Bacteria</taxon>
        <taxon>Bacillati</taxon>
        <taxon>Bacillota</taxon>
        <taxon>Clostridia</taxon>
        <taxon>Lachnospirales</taxon>
        <taxon>Lachnospiraceae</taxon>
    </lineage>
</organism>
<proteinExistence type="predicted"/>
<dbReference type="eggNOG" id="COG4832">
    <property type="taxonomic scope" value="Bacteria"/>
</dbReference>
<dbReference type="Gene3D" id="3.20.80.10">
    <property type="entry name" value="Regulatory factor, effector binding domain"/>
    <property type="match status" value="1"/>
</dbReference>
<dbReference type="KEGG" id="csci:HDCHBGLK_01249"/>
<dbReference type="OrthoDB" id="4772335at2"/>
<accession>B0NHQ1</accession>
<dbReference type="STRING" id="411468.CLOSCI_03014"/>
<keyword evidence="2" id="KW-1185">Reference proteome</keyword>
<dbReference type="EMBL" id="CP036170">
    <property type="protein sequence ID" value="QBF73860.1"/>
    <property type="molecule type" value="Genomic_DNA"/>
</dbReference>
<dbReference type="Proteomes" id="UP000289664">
    <property type="component" value="Chromosome"/>
</dbReference>